<proteinExistence type="predicted"/>
<gene>
    <name evidence="2" type="ORF">BDK51DRAFT_33507</name>
</gene>
<accession>A0A4P9VV25</accession>
<sequence length="140" mass="15813">MSAVSLSAPTTNSTKLDNSARLGPNPMSARLGPKPSSSLYTSVRLGTPLVDVLRYLISRFTRENYTDALIAISLEMEEICREPNPHIHETIYEVPYDLDPLRLLKKVQRRMRRCAISRGHRVDVKFDKNTNSIICRVCPG</sequence>
<organism evidence="2 3">
    <name type="scientific">Blyttiomyces helicus</name>
    <dbReference type="NCBI Taxonomy" id="388810"/>
    <lineage>
        <taxon>Eukaryota</taxon>
        <taxon>Fungi</taxon>
        <taxon>Fungi incertae sedis</taxon>
        <taxon>Chytridiomycota</taxon>
        <taxon>Chytridiomycota incertae sedis</taxon>
        <taxon>Chytridiomycetes</taxon>
        <taxon>Chytridiomycetes incertae sedis</taxon>
        <taxon>Blyttiomyces</taxon>
    </lineage>
</organism>
<protein>
    <submittedName>
        <fullName evidence="2">Uncharacterized protein</fullName>
    </submittedName>
</protein>
<keyword evidence="3" id="KW-1185">Reference proteome</keyword>
<evidence type="ECO:0000313" key="2">
    <source>
        <dbReference type="EMBL" id="RKO83471.1"/>
    </source>
</evidence>
<reference evidence="3" key="1">
    <citation type="journal article" date="2018" name="Nat. Microbiol.">
        <title>Leveraging single-cell genomics to expand the fungal tree of life.</title>
        <authorList>
            <person name="Ahrendt S.R."/>
            <person name="Quandt C.A."/>
            <person name="Ciobanu D."/>
            <person name="Clum A."/>
            <person name="Salamov A."/>
            <person name="Andreopoulos B."/>
            <person name="Cheng J.F."/>
            <person name="Woyke T."/>
            <person name="Pelin A."/>
            <person name="Henrissat B."/>
            <person name="Reynolds N.K."/>
            <person name="Benny G.L."/>
            <person name="Smith M.E."/>
            <person name="James T.Y."/>
            <person name="Grigoriev I.V."/>
        </authorList>
    </citation>
    <scope>NUCLEOTIDE SEQUENCE [LARGE SCALE GENOMIC DNA]</scope>
</reference>
<evidence type="ECO:0000256" key="1">
    <source>
        <dbReference type="SAM" id="MobiDB-lite"/>
    </source>
</evidence>
<dbReference type="Proteomes" id="UP000269721">
    <property type="component" value="Unassembled WGS sequence"/>
</dbReference>
<name>A0A4P9VV25_9FUNG</name>
<feature type="region of interest" description="Disordered" evidence="1">
    <location>
        <begin position="1"/>
        <end position="35"/>
    </location>
</feature>
<feature type="compositionally biased region" description="Polar residues" evidence="1">
    <location>
        <begin position="1"/>
        <end position="17"/>
    </location>
</feature>
<dbReference type="EMBL" id="ML001203">
    <property type="protein sequence ID" value="RKO83471.1"/>
    <property type="molecule type" value="Genomic_DNA"/>
</dbReference>
<evidence type="ECO:0000313" key="3">
    <source>
        <dbReference type="Proteomes" id="UP000269721"/>
    </source>
</evidence>
<dbReference type="AlphaFoldDB" id="A0A4P9VV25"/>